<accession>A0ABW2IJ17</accession>
<evidence type="ECO:0000256" key="2">
    <source>
        <dbReference type="SAM" id="MobiDB-lite"/>
    </source>
</evidence>
<protein>
    <recommendedName>
        <fullName evidence="1">UPF0229 protein ACFQS8_04145</fullName>
    </recommendedName>
</protein>
<comment type="similarity">
    <text evidence="1">Belongs to the UPF0229 family.</text>
</comment>
<evidence type="ECO:0000256" key="1">
    <source>
        <dbReference type="HAMAP-Rule" id="MF_01232"/>
    </source>
</evidence>
<proteinExistence type="inferred from homology"/>
<dbReference type="EMBL" id="JBHTBR010000002">
    <property type="protein sequence ID" value="MFC7290795.1"/>
    <property type="molecule type" value="Genomic_DNA"/>
</dbReference>
<evidence type="ECO:0000313" key="4">
    <source>
        <dbReference type="Proteomes" id="UP001596492"/>
    </source>
</evidence>
<dbReference type="NCBIfam" id="NF003708">
    <property type="entry name" value="PRK05325.1-3"/>
    <property type="match status" value="1"/>
</dbReference>
<gene>
    <name evidence="3" type="ORF">ACFQS8_04145</name>
</gene>
<dbReference type="Pfam" id="PF04285">
    <property type="entry name" value="DUF444"/>
    <property type="match status" value="1"/>
</dbReference>
<dbReference type="RefSeq" id="WP_382165994.1">
    <property type="nucleotide sequence ID" value="NZ_JBHTBR010000002.1"/>
</dbReference>
<dbReference type="HAMAP" id="MF_01232">
    <property type="entry name" value="UPF0229"/>
    <property type="match status" value="1"/>
</dbReference>
<dbReference type="PANTHER" id="PTHR30510:SF2">
    <property type="entry name" value="UPF0229 PROTEIN YEAH"/>
    <property type="match status" value="1"/>
</dbReference>
<reference evidence="4" key="1">
    <citation type="journal article" date="2019" name="Int. J. Syst. Evol. Microbiol.">
        <title>The Global Catalogue of Microorganisms (GCM) 10K type strain sequencing project: providing services to taxonomists for standard genome sequencing and annotation.</title>
        <authorList>
            <consortium name="The Broad Institute Genomics Platform"/>
            <consortium name="The Broad Institute Genome Sequencing Center for Infectious Disease"/>
            <person name="Wu L."/>
            <person name="Ma J."/>
        </authorList>
    </citation>
    <scope>NUCLEOTIDE SEQUENCE [LARGE SCALE GENOMIC DNA]</scope>
    <source>
        <strain evidence="4">CCUG 51308</strain>
    </source>
</reference>
<feature type="compositionally biased region" description="Basic and acidic residues" evidence="2">
    <location>
        <begin position="56"/>
        <end position="94"/>
    </location>
</feature>
<dbReference type="NCBIfam" id="NF003707">
    <property type="entry name" value="PRK05325.1-2"/>
    <property type="match status" value="1"/>
</dbReference>
<dbReference type="PANTHER" id="PTHR30510">
    <property type="entry name" value="UPF0229 PROTEIN YEAH"/>
    <property type="match status" value="1"/>
</dbReference>
<dbReference type="InterPro" id="IPR006698">
    <property type="entry name" value="UPF0229"/>
</dbReference>
<evidence type="ECO:0000313" key="3">
    <source>
        <dbReference type="EMBL" id="MFC7290795.1"/>
    </source>
</evidence>
<keyword evidence="4" id="KW-1185">Reference proteome</keyword>
<organism evidence="3 4">
    <name type="scientific">Hirschia litorea</name>
    <dbReference type="NCBI Taxonomy" id="1199156"/>
    <lineage>
        <taxon>Bacteria</taxon>
        <taxon>Pseudomonadati</taxon>
        <taxon>Pseudomonadota</taxon>
        <taxon>Alphaproteobacteria</taxon>
        <taxon>Hyphomonadales</taxon>
        <taxon>Hyphomonadaceae</taxon>
        <taxon>Hirschia</taxon>
    </lineage>
</organism>
<name>A0ABW2IJ17_9PROT</name>
<comment type="caution">
    <text evidence="3">The sequence shown here is derived from an EMBL/GenBank/DDBJ whole genome shotgun (WGS) entry which is preliminary data.</text>
</comment>
<dbReference type="Proteomes" id="UP001596492">
    <property type="component" value="Unassembled WGS sequence"/>
</dbReference>
<sequence length="434" mass="49230">MHIIDRRREGGKSLTNRQRFLKRSKALVKKAVKEASSGRSIKDAGKGGDIVIPADGVHEPSLRKGKDGGKRERVLPGNKEFLEGDRIARPEEGAGRGNKASDSGEGEDDYTFNLSREEFLELFLEDLELPDLAKRQVMGVEEVIPERAGFQSVGSPSAIAIGRTMRNSMSRRIALRRPRDEEIAAAEEAIARLKEIDAPEAKLKAGEERLATLMRRRKFIPFIDPLDVKYRRYEGVPQPVARAVMFCLMDVSGSMDSHMKDLAKRFYSLLYLFLKTRYSRVEVVFIRHTHEAKEVDEETFFYSRESGGTIVSTALDAMLEAVKERYPADQWNIYAAQASDGDNLPSDNLKTVTMLQETILPLCQYYAYLEVGNEDQVRFRMSSDEETGLWRAYHHLVESGGQLAMRKVMHRREIFPVFADLFKKQDTAKAKAKT</sequence>
<feature type="region of interest" description="Disordered" evidence="2">
    <location>
        <begin position="35"/>
        <end position="110"/>
    </location>
</feature>